<sequence>MFTEADQSSNFRTAVPVKSSLTGAATNMKKLLKTIRRIFTQSKAGKDLRKIRHTCHSEEEHQNWLNEQLECSKISLH</sequence>
<dbReference type="OrthoDB" id="8067747at2759"/>
<dbReference type="AlphaFoldDB" id="A0A3B0JRQ8"/>
<keyword evidence="2" id="KW-1185">Reference proteome</keyword>
<evidence type="ECO:0000313" key="1">
    <source>
        <dbReference type="EMBL" id="SPP76036.1"/>
    </source>
</evidence>
<dbReference type="Proteomes" id="UP000268350">
    <property type="component" value="Unassembled WGS sequence"/>
</dbReference>
<reference evidence="2" key="1">
    <citation type="submission" date="2018-01" db="EMBL/GenBank/DDBJ databases">
        <authorList>
            <person name="Alioto T."/>
            <person name="Alioto T."/>
        </authorList>
    </citation>
    <scope>NUCLEOTIDE SEQUENCE [LARGE SCALE GENOMIC DNA]</scope>
</reference>
<proteinExistence type="predicted"/>
<evidence type="ECO:0000313" key="2">
    <source>
        <dbReference type="Proteomes" id="UP000268350"/>
    </source>
</evidence>
<dbReference type="EMBL" id="OUUW01000002">
    <property type="protein sequence ID" value="SPP76036.1"/>
    <property type="molecule type" value="Genomic_DNA"/>
</dbReference>
<organism evidence="1 2">
    <name type="scientific">Drosophila guanche</name>
    <name type="common">Fruit fly</name>
    <dbReference type="NCBI Taxonomy" id="7266"/>
    <lineage>
        <taxon>Eukaryota</taxon>
        <taxon>Metazoa</taxon>
        <taxon>Ecdysozoa</taxon>
        <taxon>Arthropoda</taxon>
        <taxon>Hexapoda</taxon>
        <taxon>Insecta</taxon>
        <taxon>Pterygota</taxon>
        <taxon>Neoptera</taxon>
        <taxon>Endopterygota</taxon>
        <taxon>Diptera</taxon>
        <taxon>Brachycera</taxon>
        <taxon>Muscomorpha</taxon>
        <taxon>Ephydroidea</taxon>
        <taxon>Drosophilidae</taxon>
        <taxon>Drosophila</taxon>
        <taxon>Sophophora</taxon>
    </lineage>
</organism>
<protein>
    <submittedName>
        <fullName evidence="1">Uncharacterized protein</fullName>
    </submittedName>
</protein>
<gene>
    <name evidence="1" type="ORF">DGUA_6G006492</name>
</gene>
<accession>A0A3B0JRQ8</accession>
<dbReference type="OMA" id="HTCHTEE"/>
<name>A0A3B0JRQ8_DROGU</name>